<evidence type="ECO:0000256" key="3">
    <source>
        <dbReference type="ARBA" id="ARBA00004569"/>
    </source>
</evidence>
<dbReference type="PROSITE" id="PS00191">
    <property type="entry name" value="CYTOCHROME_B5_1"/>
    <property type="match status" value="1"/>
</dbReference>
<dbReference type="SUPFAM" id="SSF56524">
    <property type="entry name" value="Oxidoreductase molybdopterin-binding domain"/>
    <property type="match status" value="1"/>
</dbReference>
<dbReference type="Pfam" id="PF00174">
    <property type="entry name" value="Oxidored_molyb"/>
    <property type="match status" value="1"/>
</dbReference>
<dbReference type="PROSITE" id="PS50255">
    <property type="entry name" value="CYTOCHROME_B5_2"/>
    <property type="match status" value="1"/>
</dbReference>
<evidence type="ECO:0000259" key="13">
    <source>
        <dbReference type="PROSITE" id="PS50255"/>
    </source>
</evidence>
<dbReference type="InterPro" id="IPR008335">
    <property type="entry name" value="Mopterin_OxRdtase_euk"/>
</dbReference>
<feature type="region of interest" description="Disordered" evidence="12">
    <location>
        <begin position="113"/>
        <end position="132"/>
    </location>
</feature>
<keyword evidence="6" id="KW-0500">Molybdenum</keyword>
<evidence type="ECO:0000256" key="6">
    <source>
        <dbReference type="ARBA" id="ARBA00022505"/>
    </source>
</evidence>
<evidence type="ECO:0000256" key="2">
    <source>
        <dbReference type="ARBA" id="ARBA00001970"/>
    </source>
</evidence>
<keyword evidence="9" id="KW-0560">Oxidoreductase</keyword>
<dbReference type="GO" id="GO:0043546">
    <property type="term" value="F:molybdopterin cofactor binding"/>
    <property type="evidence" value="ECO:0007669"/>
    <property type="project" value="TreeGrafter"/>
</dbReference>
<protein>
    <recommendedName>
        <fullName evidence="5">sulfite oxidase</fullName>
        <ecNumber evidence="5">1.8.3.1</ecNumber>
    </recommendedName>
</protein>
<dbReference type="FunFam" id="3.90.420.10:FF:000002">
    <property type="entry name" value="sulfite oxidase, mitochondrial"/>
    <property type="match status" value="1"/>
</dbReference>
<organism evidence="14">
    <name type="scientific">Pelagomonas calceolata</name>
    <dbReference type="NCBI Taxonomy" id="35677"/>
    <lineage>
        <taxon>Eukaryota</taxon>
        <taxon>Sar</taxon>
        <taxon>Stramenopiles</taxon>
        <taxon>Ochrophyta</taxon>
        <taxon>Pelagophyceae</taxon>
        <taxon>Pelagomonadales</taxon>
        <taxon>Pelagomonadaceae</taxon>
        <taxon>Pelagomonas</taxon>
    </lineage>
</organism>
<dbReference type="EMBL" id="CAKKNE010000004">
    <property type="protein sequence ID" value="CAH0375132.1"/>
    <property type="molecule type" value="Genomic_DNA"/>
</dbReference>
<evidence type="ECO:0000256" key="5">
    <source>
        <dbReference type="ARBA" id="ARBA00012505"/>
    </source>
</evidence>
<dbReference type="EMBL" id="HBIW01023074">
    <property type="protein sequence ID" value="CAE0704464.1"/>
    <property type="molecule type" value="Transcribed_RNA"/>
</dbReference>
<comment type="cofactor">
    <cofactor evidence="2">
        <name>heme b</name>
        <dbReference type="ChEBI" id="CHEBI:60344"/>
    </cofactor>
</comment>
<dbReference type="PANTHER" id="PTHR19372">
    <property type="entry name" value="SULFITE REDUCTASE"/>
    <property type="match status" value="1"/>
</dbReference>
<evidence type="ECO:0000256" key="1">
    <source>
        <dbReference type="ARBA" id="ARBA00001924"/>
    </source>
</evidence>
<accession>A0A7S4ECC1</accession>
<reference evidence="15" key="2">
    <citation type="submission" date="2021-11" db="EMBL/GenBank/DDBJ databases">
        <authorList>
            <consortium name="Genoscope - CEA"/>
            <person name="William W."/>
        </authorList>
    </citation>
    <scope>NUCLEOTIDE SEQUENCE</scope>
</reference>
<dbReference type="SMART" id="SM01117">
    <property type="entry name" value="Cyt-b5"/>
    <property type="match status" value="1"/>
</dbReference>
<keyword evidence="16" id="KW-1185">Reference proteome</keyword>
<dbReference type="Gene3D" id="3.90.420.10">
    <property type="entry name" value="Oxidoreductase, molybdopterin-binding domain"/>
    <property type="match status" value="1"/>
</dbReference>
<comment type="cofactor">
    <cofactor evidence="1">
        <name>Mo-molybdopterin</name>
        <dbReference type="ChEBI" id="CHEBI:71302"/>
    </cofactor>
</comment>
<dbReference type="InterPro" id="IPR036400">
    <property type="entry name" value="Cyt_B5-like_heme/steroid_sf"/>
</dbReference>
<dbReference type="PANTHER" id="PTHR19372:SF7">
    <property type="entry name" value="SULFITE OXIDASE, MITOCHONDRIAL"/>
    <property type="match status" value="1"/>
</dbReference>
<dbReference type="GO" id="GO:0006790">
    <property type="term" value="P:sulfur compound metabolic process"/>
    <property type="evidence" value="ECO:0007669"/>
    <property type="project" value="TreeGrafter"/>
</dbReference>
<keyword evidence="7" id="KW-0349">Heme</keyword>
<proteinExistence type="predicted"/>
<dbReference type="GO" id="GO:0020037">
    <property type="term" value="F:heme binding"/>
    <property type="evidence" value="ECO:0007669"/>
    <property type="project" value="InterPro"/>
</dbReference>
<dbReference type="GO" id="GO:0030151">
    <property type="term" value="F:molybdenum ion binding"/>
    <property type="evidence" value="ECO:0007669"/>
    <property type="project" value="InterPro"/>
</dbReference>
<evidence type="ECO:0000256" key="4">
    <source>
        <dbReference type="ARBA" id="ARBA00004971"/>
    </source>
</evidence>
<keyword evidence="8" id="KW-0479">Metal-binding</keyword>
<dbReference type="InterPro" id="IPR036374">
    <property type="entry name" value="OxRdtase_Mopterin-bd_sf"/>
</dbReference>
<evidence type="ECO:0000256" key="11">
    <source>
        <dbReference type="ARBA" id="ARBA00023128"/>
    </source>
</evidence>
<comment type="subcellular location">
    <subcellularLocation>
        <location evidence="3">Mitochondrion intermembrane space</location>
    </subcellularLocation>
</comment>
<dbReference type="Pfam" id="PF00173">
    <property type="entry name" value="Cyt-b5"/>
    <property type="match status" value="1"/>
</dbReference>
<dbReference type="PRINTS" id="PR00407">
    <property type="entry name" value="EUMOPTERIN"/>
</dbReference>
<evidence type="ECO:0000256" key="7">
    <source>
        <dbReference type="ARBA" id="ARBA00022617"/>
    </source>
</evidence>
<sequence length="508" mass="55311">MLLSALRRGAIRATCVVAGGVSLSEEYPVFTREEISKRDGKRGATWVTYKDQVYDITEFVNAHPGGAQKIKLAAGASVEPFWRIYKQHLDPAVDIQEILAPMRVGTLDASDFAKETTMTKEKKEDDPYRDEPERHPALTVHTAEPCNAEAPVAMLGDPYITPTELWYVRNHHPVPLDDGDAHKFSVTTDNGAEVSLSVADLKKNYSKTTVTATMQCSGNRRGHMNQYGKTSGTAWGSGAASTAEWAGVPLRVVVADLLFKDKSAPLTAAKALGAKHVIFEAKDDMQASVPVEKALSELGDCMLAYEMNGQPIPRDHGGPLRAIVPGYAGVRNVKWVQRVKLSSDEAEGAWQRGMNYKAMPSHWRTKQDLQGVDFSALPSIHELPVQCAFSSPAPGDALPIDEDSVEVKGWALGSAGRSIHRVEVSADGGETWVEADLEEGLDQPYGRAWAWTTWSAEVPVGEGPVELVARAHDLGGGAMPRTPADVWNIRGLNNNSWPVARLERSNNV</sequence>
<dbReference type="EC" id="1.8.3.1" evidence="5"/>
<evidence type="ECO:0000256" key="9">
    <source>
        <dbReference type="ARBA" id="ARBA00023002"/>
    </source>
</evidence>
<dbReference type="InterPro" id="IPR005066">
    <property type="entry name" value="MoCF_OxRdtse_dimer"/>
</dbReference>
<dbReference type="Gene3D" id="3.10.120.10">
    <property type="entry name" value="Cytochrome b5-like heme/steroid binding domain"/>
    <property type="match status" value="1"/>
</dbReference>
<evidence type="ECO:0000313" key="16">
    <source>
        <dbReference type="Proteomes" id="UP000789595"/>
    </source>
</evidence>
<dbReference type="GO" id="GO:0005758">
    <property type="term" value="C:mitochondrial intermembrane space"/>
    <property type="evidence" value="ECO:0007669"/>
    <property type="project" value="UniProtKB-SubCell"/>
</dbReference>
<reference evidence="14" key="1">
    <citation type="submission" date="2021-01" db="EMBL/GenBank/DDBJ databases">
        <authorList>
            <person name="Corre E."/>
            <person name="Pelletier E."/>
            <person name="Niang G."/>
            <person name="Scheremetjew M."/>
            <person name="Finn R."/>
            <person name="Kale V."/>
            <person name="Holt S."/>
            <person name="Cochrane G."/>
            <person name="Meng A."/>
            <person name="Brown T."/>
            <person name="Cohen L."/>
        </authorList>
    </citation>
    <scope>NUCLEOTIDE SEQUENCE</scope>
    <source>
        <strain evidence="14">CCMP1756</strain>
    </source>
</reference>
<dbReference type="SUPFAM" id="SSF81296">
    <property type="entry name" value="E set domains"/>
    <property type="match status" value="1"/>
</dbReference>
<evidence type="ECO:0000313" key="14">
    <source>
        <dbReference type="EMBL" id="CAE0704464.1"/>
    </source>
</evidence>
<dbReference type="Proteomes" id="UP000789595">
    <property type="component" value="Unassembled WGS sequence"/>
</dbReference>
<dbReference type="InterPro" id="IPR001199">
    <property type="entry name" value="Cyt_B5-like_heme/steroid-bd"/>
</dbReference>
<dbReference type="OrthoDB" id="10051395at2759"/>
<dbReference type="AlphaFoldDB" id="A0A7S4ECC1"/>
<dbReference type="SUPFAM" id="SSF55856">
    <property type="entry name" value="Cytochrome b5-like heme/steroid binding domain"/>
    <property type="match status" value="1"/>
</dbReference>
<gene>
    <name evidence="14" type="ORF">PCAL00307_LOCUS19912</name>
    <name evidence="15" type="ORF">PECAL_4P24550</name>
</gene>
<comment type="pathway">
    <text evidence="4">Energy metabolism; sulfur metabolism.</text>
</comment>
<dbReference type="Pfam" id="PF03404">
    <property type="entry name" value="Mo-co_dimer"/>
    <property type="match status" value="1"/>
</dbReference>
<evidence type="ECO:0000256" key="10">
    <source>
        <dbReference type="ARBA" id="ARBA00023004"/>
    </source>
</evidence>
<keyword evidence="10" id="KW-0408">Iron</keyword>
<dbReference type="InterPro" id="IPR018506">
    <property type="entry name" value="Cyt_B5_heme-BS"/>
</dbReference>
<dbReference type="InterPro" id="IPR000572">
    <property type="entry name" value="OxRdtase_Mopterin-bd_dom"/>
</dbReference>
<name>A0A7S4ECC1_9STRA</name>
<dbReference type="GO" id="GO:0008482">
    <property type="term" value="F:sulfite oxidase activity"/>
    <property type="evidence" value="ECO:0007669"/>
    <property type="project" value="UniProtKB-EC"/>
</dbReference>
<evidence type="ECO:0000313" key="15">
    <source>
        <dbReference type="EMBL" id="CAH0375132.1"/>
    </source>
</evidence>
<dbReference type="Gene3D" id="2.60.40.650">
    <property type="match status" value="1"/>
</dbReference>
<dbReference type="FunFam" id="3.10.120.10:FF:000007">
    <property type="entry name" value="Sulfite oxidase, mitochondrial"/>
    <property type="match status" value="1"/>
</dbReference>
<evidence type="ECO:0000256" key="8">
    <source>
        <dbReference type="ARBA" id="ARBA00022723"/>
    </source>
</evidence>
<evidence type="ECO:0000256" key="12">
    <source>
        <dbReference type="SAM" id="MobiDB-lite"/>
    </source>
</evidence>
<dbReference type="InterPro" id="IPR014756">
    <property type="entry name" value="Ig_E-set"/>
</dbReference>
<feature type="domain" description="Cytochrome b5 heme-binding" evidence="13">
    <location>
        <begin position="27"/>
        <end position="108"/>
    </location>
</feature>
<keyword evidence="11" id="KW-0496">Mitochondrion</keyword>